<dbReference type="STRING" id="1094715.GCA_000236165_01740"/>
<dbReference type="AlphaFoldDB" id="A0A377G724"/>
<gene>
    <name evidence="1" type="ORF">NCTC11370_00681</name>
</gene>
<name>A0A377G724_9GAMM</name>
<dbReference type="GeneID" id="93292696"/>
<evidence type="ECO:0000313" key="1">
    <source>
        <dbReference type="EMBL" id="STO20622.1"/>
    </source>
</evidence>
<keyword evidence="2" id="KW-1185">Reference proteome</keyword>
<dbReference type="RefSeq" id="WP_010652920.1">
    <property type="nucleotide sequence ID" value="NZ_JAPHOO010000001.1"/>
</dbReference>
<dbReference type="OrthoDB" id="5648211at2"/>
<proteinExistence type="predicted"/>
<organism evidence="1 2">
    <name type="scientific">Fluoribacter dumoffii</name>
    <dbReference type="NCBI Taxonomy" id="463"/>
    <lineage>
        <taxon>Bacteria</taxon>
        <taxon>Pseudomonadati</taxon>
        <taxon>Pseudomonadota</taxon>
        <taxon>Gammaproteobacteria</taxon>
        <taxon>Legionellales</taxon>
        <taxon>Legionellaceae</taxon>
        <taxon>Fluoribacter</taxon>
    </lineage>
</organism>
<accession>A0A377G724</accession>
<protein>
    <submittedName>
        <fullName evidence="1">Uncharacterized protein</fullName>
    </submittedName>
</protein>
<dbReference type="EMBL" id="UGGT01000001">
    <property type="protein sequence ID" value="STO20622.1"/>
    <property type="molecule type" value="Genomic_DNA"/>
</dbReference>
<reference evidence="1 2" key="1">
    <citation type="submission" date="2018-06" db="EMBL/GenBank/DDBJ databases">
        <authorList>
            <consortium name="Pathogen Informatics"/>
            <person name="Doyle S."/>
        </authorList>
    </citation>
    <scope>NUCLEOTIDE SEQUENCE [LARGE SCALE GENOMIC DNA]</scope>
    <source>
        <strain evidence="1 2">NCTC11370</strain>
    </source>
</reference>
<dbReference type="Proteomes" id="UP000254554">
    <property type="component" value="Unassembled WGS sequence"/>
</dbReference>
<evidence type="ECO:0000313" key="2">
    <source>
        <dbReference type="Proteomes" id="UP000254554"/>
    </source>
</evidence>
<sequence>MPYTTKLLNAQNEAIDFQTVVKPSLRGKKHQVFEIYIREGNERKLVGAMDYNLRPHCIHINRMDNLQNGFTQKNKQMIKHMGYLFLEHALRESFAKGFQGKLELEAIENSPIVYFKFGLRKNSRTINKMIDVFDVISMIENFNESIPMDQRKELSREMMGRLCFGGLFLKEEDKAAQKDIELALDKMLAGETQGEVKIAKKQLFHLLEQHIKLNNRTLWEELVKNTALHLNIPKAQCDTLPFNEILEYGCQSSDNLEFSSWLMHPDTSKLTAEEFASQYSMQLNKCIMRTYMHLPESFIHKKRIELQIDPQKPFDGIEHFEDKRIPLVEQMIDKLGRNRSSRDLLEALNALKQKLLSGKDDPDSLKEDLESIRRQIEQRKKDVKTDQKKSKSVTFWSVPTVDELLQLGDQSAPRVAYDELLQLVDQIEEVAKKSTAPNFY</sequence>